<evidence type="ECO:0000256" key="1">
    <source>
        <dbReference type="ARBA" id="ARBA00022692"/>
    </source>
</evidence>
<proteinExistence type="predicted"/>
<feature type="transmembrane region" description="Helical" evidence="4">
    <location>
        <begin position="191"/>
        <end position="211"/>
    </location>
</feature>
<dbReference type="InterPro" id="IPR036259">
    <property type="entry name" value="MFS_trans_sf"/>
</dbReference>
<feature type="domain" description="Major facilitator superfamily (MFS) profile" evidence="5">
    <location>
        <begin position="25"/>
        <end position="445"/>
    </location>
</feature>
<dbReference type="InterPro" id="IPR020846">
    <property type="entry name" value="MFS_dom"/>
</dbReference>
<feature type="transmembrane region" description="Helical" evidence="4">
    <location>
        <begin position="421"/>
        <end position="441"/>
    </location>
</feature>
<protein>
    <submittedName>
        <fullName evidence="6">MFS transporter</fullName>
    </submittedName>
</protein>
<dbReference type="InterPro" id="IPR011701">
    <property type="entry name" value="MFS"/>
</dbReference>
<dbReference type="PANTHER" id="PTHR23546">
    <property type="entry name" value="TRANSPORT PROTEIN"/>
    <property type="match status" value="1"/>
</dbReference>
<evidence type="ECO:0000259" key="5">
    <source>
        <dbReference type="PROSITE" id="PS50850"/>
    </source>
</evidence>
<feature type="transmembrane region" description="Helical" evidence="4">
    <location>
        <begin position="306"/>
        <end position="327"/>
    </location>
</feature>
<organism evidence="6 7">
    <name type="scientific">Sphingomonas olei</name>
    <dbReference type="NCBI Taxonomy" id="1886787"/>
    <lineage>
        <taxon>Bacteria</taxon>
        <taxon>Pseudomonadati</taxon>
        <taxon>Pseudomonadota</taxon>
        <taxon>Alphaproteobacteria</taxon>
        <taxon>Sphingomonadales</taxon>
        <taxon>Sphingomonadaceae</taxon>
        <taxon>Sphingomonas</taxon>
    </lineage>
</organism>
<dbReference type="SUPFAM" id="SSF103473">
    <property type="entry name" value="MFS general substrate transporter"/>
    <property type="match status" value="1"/>
</dbReference>
<evidence type="ECO:0000256" key="2">
    <source>
        <dbReference type="ARBA" id="ARBA00022989"/>
    </source>
</evidence>
<feature type="transmembrane region" description="Helical" evidence="4">
    <location>
        <begin position="92"/>
        <end position="118"/>
    </location>
</feature>
<keyword evidence="1 4" id="KW-0812">Transmembrane</keyword>
<feature type="transmembrane region" description="Helical" evidence="4">
    <location>
        <begin position="59"/>
        <end position="80"/>
    </location>
</feature>
<dbReference type="Proteomes" id="UP000308038">
    <property type="component" value="Unassembled WGS sequence"/>
</dbReference>
<evidence type="ECO:0000256" key="4">
    <source>
        <dbReference type="SAM" id="Phobius"/>
    </source>
</evidence>
<dbReference type="EMBL" id="SSTI01000012">
    <property type="protein sequence ID" value="THG38108.1"/>
    <property type="molecule type" value="Genomic_DNA"/>
</dbReference>
<dbReference type="PANTHER" id="PTHR23546:SF1">
    <property type="entry name" value="MEMBRANE PROTEIN"/>
    <property type="match status" value="1"/>
</dbReference>
<accession>A0ABY2QDR9</accession>
<comment type="caution">
    <text evidence="6">The sequence shown here is derived from an EMBL/GenBank/DDBJ whole genome shotgun (WGS) entry which is preliminary data.</text>
</comment>
<feature type="transmembrane region" description="Helical" evidence="4">
    <location>
        <begin position="124"/>
        <end position="149"/>
    </location>
</feature>
<name>A0ABY2QDR9_9SPHN</name>
<evidence type="ECO:0000313" key="6">
    <source>
        <dbReference type="EMBL" id="THG38108.1"/>
    </source>
</evidence>
<feature type="transmembrane region" description="Helical" evidence="4">
    <location>
        <begin position="334"/>
        <end position="359"/>
    </location>
</feature>
<dbReference type="Pfam" id="PF07690">
    <property type="entry name" value="MFS_1"/>
    <property type="match status" value="1"/>
</dbReference>
<keyword evidence="7" id="KW-1185">Reference proteome</keyword>
<feature type="transmembrane region" description="Helical" evidence="4">
    <location>
        <begin position="267"/>
        <end position="291"/>
    </location>
</feature>
<evidence type="ECO:0000256" key="3">
    <source>
        <dbReference type="ARBA" id="ARBA00023136"/>
    </source>
</evidence>
<keyword evidence="3 4" id="KW-0472">Membrane</keyword>
<dbReference type="Gene3D" id="1.20.1250.20">
    <property type="entry name" value="MFS general substrate transporter like domains"/>
    <property type="match status" value="1"/>
</dbReference>
<feature type="transmembrane region" description="Helical" evidence="4">
    <location>
        <begin position="161"/>
        <end position="185"/>
    </location>
</feature>
<reference evidence="6 7" key="1">
    <citation type="submission" date="2019-04" db="EMBL/GenBank/DDBJ databases">
        <title>Microbes associate with the intestines of laboratory mice.</title>
        <authorList>
            <person name="Navarre W."/>
            <person name="Wong E."/>
            <person name="Huang K.C."/>
            <person name="Tropini C."/>
            <person name="Ng K."/>
            <person name="Yu B."/>
        </authorList>
    </citation>
    <scope>NUCLEOTIDE SEQUENCE [LARGE SCALE GENOMIC DNA]</scope>
    <source>
        <strain evidence="6 7">NM83_B4-11</strain>
    </source>
</reference>
<gene>
    <name evidence="6" type="ORF">E5988_14810</name>
</gene>
<keyword evidence="2 4" id="KW-1133">Transmembrane helix</keyword>
<feature type="transmembrane region" description="Helical" evidence="4">
    <location>
        <begin position="26"/>
        <end position="47"/>
    </location>
</feature>
<dbReference type="PROSITE" id="PS50850">
    <property type="entry name" value="MFS"/>
    <property type="match status" value="1"/>
</dbReference>
<sequence>MVEERGHKQSAIPRRPRIRRAFDRRFALMFMVMLTIAAGNTALQSVLPALGRSLGVADSAVAAAFSVSALLWVIAAPFWANRSDRYGRRLMILLGMGGFCVSLATCGLFLAAGINGWISGSAAFLLFIMARLIYGTFGSAAPPAVQAIVAGETTREERTRALTLIASAFGLGTILGPAIAPYLLLGHIGEIEIGLAGPAFVFTLFGIAMFLTVRTMLPEDRATPLGGHGGTTGYPSIGGQGTGASVRGATAPKGGIKVSYFDRRIRGWMIAGLVMGHAQAMTGQAIGFLVIDRLNLPPSQALEPTGIVLMMGAGTALLAQWGIIPTLNLAPRALVLVGLVFAAAGTVMTGFATSLYGIATGYALASLGFGFTRPGFTAGSSLAVGPAAQGSVAGKVTSVNGASFVLGPSIGVGLYGLWHSLPYLIAAVGCVALFAYCWFALQEPDEQEVAAFDDPVI</sequence>
<evidence type="ECO:0000313" key="7">
    <source>
        <dbReference type="Proteomes" id="UP000308038"/>
    </source>
</evidence>